<evidence type="ECO:0000313" key="4">
    <source>
        <dbReference type="Proteomes" id="UP000267469"/>
    </source>
</evidence>
<name>A0A3N0EJG2_SINP1</name>
<feature type="signal peptide" evidence="1">
    <location>
        <begin position="1"/>
        <end position="21"/>
    </location>
</feature>
<dbReference type="SUPFAM" id="SSF56219">
    <property type="entry name" value="DNase I-like"/>
    <property type="match status" value="1"/>
</dbReference>
<dbReference type="InterPro" id="IPR005135">
    <property type="entry name" value="Endo/exonuclease/phosphatase"/>
</dbReference>
<feature type="domain" description="Endonuclease/exonuclease/phosphatase" evidence="2">
    <location>
        <begin position="30"/>
        <end position="271"/>
    </location>
</feature>
<keyword evidence="3" id="KW-0540">Nuclease</keyword>
<proteinExistence type="predicted"/>
<dbReference type="OrthoDB" id="9793162at2"/>
<dbReference type="Gene3D" id="3.60.10.10">
    <property type="entry name" value="Endonuclease/exonuclease/phosphatase"/>
    <property type="match status" value="1"/>
</dbReference>
<feature type="chain" id="PRO_5018107972" evidence="1">
    <location>
        <begin position="22"/>
        <end position="282"/>
    </location>
</feature>
<comment type="caution">
    <text evidence="3">The sequence shown here is derived from an EMBL/GenBank/DDBJ whole genome shotgun (WGS) entry which is preliminary data.</text>
</comment>
<keyword evidence="3" id="KW-0378">Hydrolase</keyword>
<dbReference type="PANTHER" id="PTHR12121">
    <property type="entry name" value="CARBON CATABOLITE REPRESSOR PROTEIN 4"/>
    <property type="match status" value="1"/>
</dbReference>
<dbReference type="PANTHER" id="PTHR12121:SF36">
    <property type="entry name" value="ENDONUCLEASE_EXONUCLEASE_PHOSPHATASE DOMAIN-CONTAINING PROTEIN"/>
    <property type="match status" value="1"/>
</dbReference>
<sequence length="282" mass="32284">MKTRFLKIIVCLLTISASAQHKHNGEIWVASYNLRMDTPRDSLNSWPHRKENVKALIRYHDFDIVGTQEGFSHQLEDLLELPGFTYFGAGRDDGKMAGEHSAIFYRKERFTLTDSGNFWLSETPEKPGKGWDATCCNRICSWVRLTDKHTGKSFYVFNVHFDHRGVIARRESGKLMVRKIREIAGNTPVICTGDFNSTPETEQIVGMGAVVQDSYTITETPPYGPVGTSNGFRFEAPMQYRIDYVFVSRHFKVSEYAVLTDAKDRRYPSDHQPVVARIRFAE</sequence>
<dbReference type="CDD" id="cd09083">
    <property type="entry name" value="EEP-1"/>
    <property type="match status" value="1"/>
</dbReference>
<evidence type="ECO:0000256" key="1">
    <source>
        <dbReference type="SAM" id="SignalP"/>
    </source>
</evidence>
<gene>
    <name evidence="3" type="ORF">ED312_09520</name>
</gene>
<dbReference type="EMBL" id="RJTM01000068">
    <property type="protein sequence ID" value="RNL87857.1"/>
    <property type="molecule type" value="Genomic_DNA"/>
</dbReference>
<keyword evidence="4" id="KW-1185">Reference proteome</keyword>
<keyword evidence="3" id="KW-0269">Exonuclease</keyword>
<dbReference type="InterPro" id="IPR036691">
    <property type="entry name" value="Endo/exonu/phosph_ase_sf"/>
</dbReference>
<protein>
    <submittedName>
        <fullName evidence="3">Endonuclease/exonuclease/phosphatase family protein</fullName>
    </submittedName>
</protein>
<keyword evidence="3" id="KW-0255">Endonuclease</keyword>
<dbReference type="Proteomes" id="UP000267469">
    <property type="component" value="Unassembled WGS sequence"/>
</dbReference>
<keyword evidence="1" id="KW-0732">Signal</keyword>
<dbReference type="GO" id="GO:0000175">
    <property type="term" value="F:3'-5'-RNA exonuclease activity"/>
    <property type="evidence" value="ECO:0007669"/>
    <property type="project" value="TreeGrafter"/>
</dbReference>
<organism evidence="3 4">
    <name type="scientific">Sinomicrobium pectinilyticum</name>
    <dbReference type="NCBI Taxonomy" id="1084421"/>
    <lineage>
        <taxon>Bacteria</taxon>
        <taxon>Pseudomonadati</taxon>
        <taxon>Bacteroidota</taxon>
        <taxon>Flavobacteriia</taxon>
        <taxon>Flavobacteriales</taxon>
        <taxon>Flavobacteriaceae</taxon>
        <taxon>Sinomicrobium</taxon>
    </lineage>
</organism>
<reference evidence="3 4" key="1">
    <citation type="submission" date="2018-10" db="EMBL/GenBank/DDBJ databases">
        <title>Sinomicrobium pectinilyticum sp. nov., a pectinase-producing bacterium isolated from alkaline and saline soil, and emended description of the genus Sinomicrobium.</title>
        <authorList>
            <person name="Cheng B."/>
            <person name="Li C."/>
            <person name="Lai Q."/>
            <person name="Du M."/>
            <person name="Shao Z."/>
            <person name="Xu P."/>
            <person name="Yang C."/>
        </authorList>
    </citation>
    <scope>NUCLEOTIDE SEQUENCE [LARGE SCALE GENOMIC DNA]</scope>
    <source>
        <strain evidence="3 4">5DNS001</strain>
    </source>
</reference>
<dbReference type="RefSeq" id="WP_123215774.1">
    <property type="nucleotide sequence ID" value="NZ_RJTM01000068.1"/>
</dbReference>
<accession>A0A3N0EJG2</accession>
<evidence type="ECO:0000259" key="2">
    <source>
        <dbReference type="Pfam" id="PF03372"/>
    </source>
</evidence>
<dbReference type="Pfam" id="PF03372">
    <property type="entry name" value="Exo_endo_phos"/>
    <property type="match status" value="1"/>
</dbReference>
<evidence type="ECO:0000313" key="3">
    <source>
        <dbReference type="EMBL" id="RNL87857.1"/>
    </source>
</evidence>
<dbReference type="GO" id="GO:0004519">
    <property type="term" value="F:endonuclease activity"/>
    <property type="evidence" value="ECO:0007669"/>
    <property type="project" value="UniProtKB-KW"/>
</dbReference>
<dbReference type="AlphaFoldDB" id="A0A3N0EJG2"/>
<dbReference type="InterPro" id="IPR050410">
    <property type="entry name" value="CCR4/nocturin_mRNA_transcr"/>
</dbReference>